<dbReference type="AlphaFoldDB" id="A0A7R8ZSN4"/>
<protein>
    <submittedName>
        <fullName evidence="2">Uncharacterized protein</fullName>
    </submittedName>
</protein>
<feature type="compositionally biased region" description="Basic and acidic residues" evidence="1">
    <location>
        <begin position="36"/>
        <end position="45"/>
    </location>
</feature>
<reference evidence="2" key="1">
    <citation type="submission" date="2020-11" db="EMBL/GenBank/DDBJ databases">
        <authorList>
            <person name="Tran Van P."/>
        </authorList>
    </citation>
    <scope>NUCLEOTIDE SEQUENCE</scope>
</reference>
<organism evidence="2">
    <name type="scientific">Cyprideis torosa</name>
    <dbReference type="NCBI Taxonomy" id="163714"/>
    <lineage>
        <taxon>Eukaryota</taxon>
        <taxon>Metazoa</taxon>
        <taxon>Ecdysozoa</taxon>
        <taxon>Arthropoda</taxon>
        <taxon>Crustacea</taxon>
        <taxon>Oligostraca</taxon>
        <taxon>Ostracoda</taxon>
        <taxon>Podocopa</taxon>
        <taxon>Podocopida</taxon>
        <taxon>Cytherocopina</taxon>
        <taxon>Cytheroidea</taxon>
        <taxon>Cytherideidae</taxon>
        <taxon>Cyprideis</taxon>
    </lineage>
</organism>
<name>A0A7R8ZSN4_9CRUS</name>
<sequence length="124" mass="13843">MQPVSSRFRHHFCDGVAVGLPEKVQVRLEEKVAKREVRRREKEAPLDDSVEGNQQLNKASKAEFKKGKKGRAKQEKRIAKLADHMVESLAGLGSSLPKDKSMDSATKGADDSYDFESDFGLPTR</sequence>
<evidence type="ECO:0000313" key="2">
    <source>
        <dbReference type="EMBL" id="CAD7230230.1"/>
    </source>
</evidence>
<evidence type="ECO:0000256" key="1">
    <source>
        <dbReference type="SAM" id="MobiDB-lite"/>
    </source>
</evidence>
<feature type="region of interest" description="Disordered" evidence="1">
    <location>
        <begin position="36"/>
        <end position="76"/>
    </location>
</feature>
<accession>A0A7R8ZSN4</accession>
<gene>
    <name evidence="2" type="ORF">CTOB1V02_LOCUS8092</name>
</gene>
<proteinExistence type="predicted"/>
<dbReference type="EMBL" id="OB662549">
    <property type="protein sequence ID" value="CAD7230230.1"/>
    <property type="molecule type" value="Genomic_DNA"/>
</dbReference>
<feature type="region of interest" description="Disordered" evidence="1">
    <location>
        <begin position="91"/>
        <end position="124"/>
    </location>
</feature>